<name>A0A7X2XUG0_9LACO</name>
<evidence type="ECO:0000256" key="2">
    <source>
        <dbReference type="ARBA" id="ARBA00009539"/>
    </source>
</evidence>
<dbReference type="PROSITE" id="PS00075">
    <property type="entry name" value="DHFR_1"/>
    <property type="match status" value="1"/>
</dbReference>
<dbReference type="GO" id="GO:0046655">
    <property type="term" value="P:folic acid metabolic process"/>
    <property type="evidence" value="ECO:0007669"/>
    <property type="project" value="TreeGrafter"/>
</dbReference>
<evidence type="ECO:0000256" key="4">
    <source>
        <dbReference type="ARBA" id="ARBA00022563"/>
    </source>
</evidence>
<protein>
    <recommendedName>
        <fullName evidence="3 7">Dihydrofolate reductase</fullName>
        <ecNumber evidence="3 7">1.5.1.3</ecNumber>
    </recommendedName>
</protein>
<evidence type="ECO:0000256" key="6">
    <source>
        <dbReference type="ARBA" id="ARBA00023002"/>
    </source>
</evidence>
<dbReference type="SUPFAM" id="SSF53597">
    <property type="entry name" value="Dihydrofolate reductase-like"/>
    <property type="match status" value="1"/>
</dbReference>
<comment type="function">
    <text evidence="7">Key enzyme in folate metabolism. Catalyzes an essential reaction for de novo glycine and purine synthesis, and for DNA precursor synthesis.</text>
</comment>
<dbReference type="UniPathway" id="UPA00077">
    <property type="reaction ID" value="UER00158"/>
</dbReference>
<proteinExistence type="inferred from homology"/>
<dbReference type="EC" id="1.5.1.3" evidence="3 7"/>
<dbReference type="Proteomes" id="UP000466388">
    <property type="component" value="Unassembled WGS sequence"/>
</dbReference>
<comment type="catalytic activity">
    <reaction evidence="7">
        <text>(6S)-5,6,7,8-tetrahydrofolate + NADP(+) = 7,8-dihydrofolate + NADPH + H(+)</text>
        <dbReference type="Rhea" id="RHEA:15009"/>
        <dbReference type="ChEBI" id="CHEBI:15378"/>
        <dbReference type="ChEBI" id="CHEBI:57451"/>
        <dbReference type="ChEBI" id="CHEBI:57453"/>
        <dbReference type="ChEBI" id="CHEBI:57783"/>
        <dbReference type="ChEBI" id="CHEBI:58349"/>
        <dbReference type="EC" id="1.5.1.3"/>
    </reaction>
</comment>
<dbReference type="InterPro" id="IPR024072">
    <property type="entry name" value="DHFR-like_dom_sf"/>
</dbReference>
<gene>
    <name evidence="10" type="ORF">GM612_00815</name>
</gene>
<dbReference type="PIRSF" id="PIRSF000194">
    <property type="entry name" value="DHFR"/>
    <property type="match status" value="1"/>
</dbReference>
<feature type="domain" description="DHFR" evidence="9">
    <location>
        <begin position="1"/>
        <end position="162"/>
    </location>
</feature>
<keyword evidence="5 7" id="KW-0521">NADP</keyword>
<sequence>MMIFIWAEDQHHAIGHKGQLPWHLPADMAFFKQTTTGHTLVSGSRTFASYKKPLPNRKNVVLTTRTETDYPSNVTVLHSVDDVVAYEHAHPNEKVIISGGAKVFKSLLPYVDTLIRTRVQHTFKADTYMPEIDYDQFQLVSSTSHPADEKNQYGLTFERWERKQH</sequence>
<evidence type="ECO:0000313" key="10">
    <source>
        <dbReference type="EMBL" id="MTV81193.1"/>
    </source>
</evidence>
<dbReference type="GO" id="GO:0046452">
    <property type="term" value="P:dihydrofolate metabolic process"/>
    <property type="evidence" value="ECO:0007669"/>
    <property type="project" value="TreeGrafter"/>
</dbReference>
<evidence type="ECO:0000256" key="1">
    <source>
        <dbReference type="ARBA" id="ARBA00004903"/>
    </source>
</evidence>
<dbReference type="InterPro" id="IPR017925">
    <property type="entry name" value="DHFR_CS"/>
</dbReference>
<evidence type="ECO:0000313" key="11">
    <source>
        <dbReference type="Proteomes" id="UP000466388"/>
    </source>
</evidence>
<dbReference type="InterPro" id="IPR012259">
    <property type="entry name" value="DHFR"/>
</dbReference>
<dbReference type="Gene3D" id="3.40.430.10">
    <property type="entry name" value="Dihydrofolate Reductase, subunit A"/>
    <property type="match status" value="1"/>
</dbReference>
<accession>A0A7X2XUG0</accession>
<evidence type="ECO:0000256" key="3">
    <source>
        <dbReference type="ARBA" id="ARBA00012856"/>
    </source>
</evidence>
<dbReference type="PROSITE" id="PS51330">
    <property type="entry name" value="DHFR_2"/>
    <property type="match status" value="1"/>
</dbReference>
<dbReference type="AlphaFoldDB" id="A0A7X2XUG0"/>
<organism evidence="10 11">
    <name type="scientific">Secundilactobacillus folii</name>
    <dbReference type="NCBI Taxonomy" id="2678357"/>
    <lineage>
        <taxon>Bacteria</taxon>
        <taxon>Bacillati</taxon>
        <taxon>Bacillota</taxon>
        <taxon>Bacilli</taxon>
        <taxon>Lactobacillales</taxon>
        <taxon>Lactobacillaceae</taxon>
        <taxon>Secundilactobacillus</taxon>
    </lineage>
</organism>
<dbReference type="GO" id="GO:0004146">
    <property type="term" value="F:dihydrofolate reductase activity"/>
    <property type="evidence" value="ECO:0007669"/>
    <property type="project" value="UniProtKB-EC"/>
</dbReference>
<keyword evidence="6 7" id="KW-0560">Oxidoreductase</keyword>
<dbReference type="GO" id="GO:0005829">
    <property type="term" value="C:cytosol"/>
    <property type="evidence" value="ECO:0007669"/>
    <property type="project" value="TreeGrafter"/>
</dbReference>
<evidence type="ECO:0000259" key="9">
    <source>
        <dbReference type="PROSITE" id="PS51330"/>
    </source>
</evidence>
<dbReference type="PANTHER" id="PTHR48069">
    <property type="entry name" value="DIHYDROFOLATE REDUCTASE"/>
    <property type="match status" value="1"/>
</dbReference>
<reference evidence="10 11" key="1">
    <citation type="submission" date="2019-11" db="EMBL/GenBank/DDBJ databases">
        <title>Lactobacillus sp. nov. CRM56-3, isolated from fermented tea leaves.</title>
        <authorList>
            <person name="Phuengjayaem S."/>
            <person name="Tanasupawat S."/>
        </authorList>
    </citation>
    <scope>NUCLEOTIDE SEQUENCE [LARGE SCALE GENOMIC DNA]</scope>
    <source>
        <strain evidence="10 11">CRM56-3</strain>
    </source>
</reference>
<comment type="pathway">
    <text evidence="1 7">Cofactor biosynthesis; tetrahydrofolate biosynthesis; 5,6,7,8-tetrahydrofolate from 7,8-dihydrofolate: step 1/1.</text>
</comment>
<dbReference type="GO" id="GO:0006730">
    <property type="term" value="P:one-carbon metabolic process"/>
    <property type="evidence" value="ECO:0007669"/>
    <property type="project" value="UniProtKB-KW"/>
</dbReference>
<dbReference type="CDD" id="cd00209">
    <property type="entry name" value="DHFR"/>
    <property type="match status" value="1"/>
</dbReference>
<evidence type="ECO:0000256" key="8">
    <source>
        <dbReference type="RuleBase" id="RU004474"/>
    </source>
</evidence>
<comment type="similarity">
    <text evidence="2 7 8">Belongs to the dihydrofolate reductase family.</text>
</comment>
<dbReference type="EMBL" id="WNJO01000001">
    <property type="protein sequence ID" value="MTV81193.1"/>
    <property type="molecule type" value="Genomic_DNA"/>
</dbReference>
<evidence type="ECO:0000256" key="5">
    <source>
        <dbReference type="ARBA" id="ARBA00022857"/>
    </source>
</evidence>
<dbReference type="GO" id="GO:0050661">
    <property type="term" value="F:NADP binding"/>
    <property type="evidence" value="ECO:0007669"/>
    <property type="project" value="InterPro"/>
</dbReference>
<keyword evidence="11" id="KW-1185">Reference proteome</keyword>
<comment type="caution">
    <text evidence="10">The sequence shown here is derived from an EMBL/GenBank/DDBJ whole genome shotgun (WGS) entry which is preliminary data.</text>
</comment>
<dbReference type="InterPro" id="IPR001796">
    <property type="entry name" value="DHFR_dom"/>
</dbReference>
<dbReference type="PRINTS" id="PR00070">
    <property type="entry name" value="DHFR"/>
</dbReference>
<dbReference type="PANTHER" id="PTHR48069:SF3">
    <property type="entry name" value="DIHYDROFOLATE REDUCTASE"/>
    <property type="match status" value="1"/>
</dbReference>
<evidence type="ECO:0000256" key="7">
    <source>
        <dbReference type="PIRNR" id="PIRNR000194"/>
    </source>
</evidence>
<dbReference type="GO" id="GO:0046654">
    <property type="term" value="P:tetrahydrofolate biosynthetic process"/>
    <property type="evidence" value="ECO:0007669"/>
    <property type="project" value="UniProtKB-UniPathway"/>
</dbReference>
<keyword evidence="4 7" id="KW-0554">One-carbon metabolism</keyword>
<dbReference type="Pfam" id="PF00186">
    <property type="entry name" value="DHFR_1"/>
    <property type="match status" value="1"/>
</dbReference>